<dbReference type="OrthoDB" id="1597724at2759"/>
<gene>
    <name evidence="3" type="primary">LOC109052827</name>
</gene>
<dbReference type="Pfam" id="PF25683">
    <property type="entry name" value="URGCP_GTPase"/>
    <property type="match status" value="1"/>
</dbReference>
<evidence type="ECO:0000256" key="1">
    <source>
        <dbReference type="SAM" id="Coils"/>
    </source>
</evidence>
<feature type="coiled-coil region" evidence="1">
    <location>
        <begin position="1360"/>
        <end position="1387"/>
    </location>
</feature>
<feature type="domain" description="VLIG-type G" evidence="2">
    <location>
        <begin position="586"/>
        <end position="831"/>
    </location>
</feature>
<dbReference type="PANTHER" id="PTHR14819">
    <property type="entry name" value="GTP-BINDING"/>
    <property type="match status" value="1"/>
</dbReference>
<accession>A0A9Q9Z588</accession>
<dbReference type="InterPro" id="IPR058641">
    <property type="entry name" value="GVIN1_dom"/>
</dbReference>
<dbReference type="PANTHER" id="PTHR14819:SF9">
    <property type="entry name" value="UP-REGULATOR OF CELL PROLIFERATION-LIKE"/>
    <property type="match status" value="1"/>
</dbReference>
<dbReference type="InterPro" id="IPR057365">
    <property type="entry name" value="URGCP"/>
</dbReference>
<dbReference type="GeneID" id="109052827"/>
<organism evidence="3">
    <name type="scientific">Cyprinus carpio</name>
    <name type="common">Common carp</name>
    <dbReference type="NCBI Taxonomy" id="7962"/>
    <lineage>
        <taxon>Eukaryota</taxon>
        <taxon>Metazoa</taxon>
        <taxon>Chordata</taxon>
        <taxon>Craniata</taxon>
        <taxon>Vertebrata</taxon>
        <taxon>Euteleostomi</taxon>
        <taxon>Actinopterygii</taxon>
        <taxon>Neopterygii</taxon>
        <taxon>Teleostei</taxon>
        <taxon>Ostariophysi</taxon>
        <taxon>Cypriniformes</taxon>
        <taxon>Cyprinidae</taxon>
        <taxon>Cyprininae</taxon>
        <taxon>Cyprinus</taxon>
    </lineage>
</organism>
<dbReference type="RefSeq" id="XP_042632280.1">
    <property type="nucleotide sequence ID" value="XM_042776346.1"/>
</dbReference>
<dbReference type="Proteomes" id="UP001155660">
    <property type="component" value="Chromosome A19"/>
</dbReference>
<dbReference type="InterPro" id="IPR052986">
    <property type="entry name" value="VLIG_GTPase"/>
</dbReference>
<dbReference type="GO" id="GO:0005525">
    <property type="term" value="F:GTP binding"/>
    <property type="evidence" value="ECO:0007669"/>
    <property type="project" value="InterPro"/>
</dbReference>
<proteinExistence type="predicted"/>
<evidence type="ECO:0000259" key="2">
    <source>
        <dbReference type="PROSITE" id="PS51717"/>
    </source>
</evidence>
<protein>
    <submittedName>
        <fullName evidence="3">Up-regulator of cell proliferation-like</fullName>
    </submittedName>
</protein>
<keyword evidence="1" id="KW-0175">Coiled coil</keyword>
<dbReference type="PROSITE" id="PS51717">
    <property type="entry name" value="G_VLIG"/>
    <property type="match status" value="1"/>
</dbReference>
<dbReference type="Pfam" id="PF25496">
    <property type="entry name" value="URGCP"/>
    <property type="match status" value="1"/>
</dbReference>
<dbReference type="InterPro" id="IPR030383">
    <property type="entry name" value="G_VLIG_dom"/>
</dbReference>
<dbReference type="KEGG" id="ccar:109052827"/>
<sequence length="1541" mass="178009">MESVLMEMGLHGHLRDKLTLKSVLELGKFSDDDQTAHSFTSLLWLFLRKLMMVNSSARSIKCASKGNSEKCEEKSINMIEESTDFNDNQESINPLDLITALFHCADPFLQQEMALKMSMCQFAVPLLLPNCDTKECTLMLWALRDITKQFRFHGLEENSIVLTDLPLISFVRLGKNPNLSKSEFLNKILSSKQQNYDTFVHRKLENGNIQKKICNGLVEMSWYLPRGEKKIDIFKEPVAMANLRGNISDFEVQFAFLSQTSSAVFLFCDDLDSNQTFLNSLQLSSKLVLICTTNDHTSRDNLKQRLAQMKLKTYSVILKDGKMNDAEFVAKLKKTVAEIVASSIKLSLETMSMIATDLGIQVDENNTICQNAKERAERITREIENIPDYKMKELPLQGKPWKEISKLEKEMCRLKKARKQNIEHYMSELKCQIQNLRMEQGNHRMNKAIHQFISGCCSNEQLYFLKWMKITLDSLTRKHLSRLQEQYRDACQNPKEDKERLRELDNQIASSSLGIQHFMRELSQLYESAHFQGNWNHSSLKKLPELCAQLMLNGFPLELIDGDASNIPLRWIGNVLSALNKLTTPHNRIRVVTVLGVQSSGKSTLLNTMFGVQFAVSSGRCTRGAFMLLIGVSEEFRSELLCDYILIIDTEGLKSLELAKLADSYEHDNELATLVVGLSDITIVNISMENATEMKDTLQIVVHAFLRMKEVGKKPCCHFAHQNTADVAVQDKILRERMSFFQQLDYMTQAAAKMEKRGNKKKFTDILEYKIDGNNWYIPGLWLGTPPMAPVNTGYSEEVNKFKGGILDILKKTKLPAQDLMAFAEWIRSLWKAVQFENFIFSFRNSLVAEAYSKLCAEFNTWEWAFKKHMIDWYTKSETKISNMGVITEQSETKVNLDRVLVALKCEADNELEKEEKKLLDTIQQYFENELEHVHLVENHKEDFFNSARGLRREVEMDIRIKLENAILIQKGIEKVEEIKQKQRDTLRDKVLGLIKVCRNRTHILSETELNKEFEKIWNDILKENSFTALPRQDVVKETYTLLHNNLEMKSGAVREMLSNSTSLDQCGTRPFFAVVKTDFFKRLRLIQLACDKIIYQSETFITNKTEPKSDYNSADIQELLCFIDKNLESCKEPEINPEIEAALKIHICGNAARAFQKMHDDYIERTDPLKSLEQFKDQWLADFKDLYHQRDQCQNKAEMCTMKCFAPAVMEYIQKHLGPDIVDEMLSGERGLDFSTRSFFQFSLLKKLLWDDDFTNILEYVHNYETYVTEWISEKITEHFSKKGALLKLEIKHLNAIIKKLKEAAESAQSKANICNNISSFVTYVCRSLNKELVIPSDALNASLALNNSNPSEFIDCFKSSIEKMHKRLEDQLRDEKNVKHKLTKLSVNKPQQVLFSRVFGCGKKCPFCSAPCEAGGKKHMNHFVSIHRPQGVGNYSWVETYKLIPDICSSLVASEMSFHCKDTGYQWYPYKEYRQIYPDWRIQPDTSIEATDFWKHIFAKYNMKFAERYCLKPADIPADWSRISKYQAKKSLEDTFKTK</sequence>
<name>A0A9Q9Z588_CYPCA</name>
<reference evidence="3" key="1">
    <citation type="submission" date="2025-08" db="UniProtKB">
        <authorList>
            <consortium name="RefSeq"/>
        </authorList>
    </citation>
    <scope>IDENTIFICATION</scope>
    <source>
        <tissue evidence="3">Muscle</tissue>
    </source>
</reference>
<dbReference type="Pfam" id="PF25974">
    <property type="entry name" value="URGCP_9th"/>
    <property type="match status" value="1"/>
</dbReference>
<evidence type="ECO:0000313" key="3">
    <source>
        <dbReference type="RefSeq" id="XP_042632280.1"/>
    </source>
</evidence>